<dbReference type="Proteomes" id="UP001457282">
    <property type="component" value="Unassembled WGS sequence"/>
</dbReference>
<evidence type="ECO:0000313" key="2">
    <source>
        <dbReference type="Proteomes" id="UP001457282"/>
    </source>
</evidence>
<reference evidence="1 2" key="1">
    <citation type="journal article" date="2023" name="G3 (Bethesda)">
        <title>A chromosome-length genome assembly and annotation of blackberry (Rubus argutus, cv. 'Hillquist').</title>
        <authorList>
            <person name="Bruna T."/>
            <person name="Aryal R."/>
            <person name="Dudchenko O."/>
            <person name="Sargent D.J."/>
            <person name="Mead D."/>
            <person name="Buti M."/>
            <person name="Cavallini A."/>
            <person name="Hytonen T."/>
            <person name="Andres J."/>
            <person name="Pham M."/>
            <person name="Weisz D."/>
            <person name="Mascagni F."/>
            <person name="Usai G."/>
            <person name="Natali L."/>
            <person name="Bassil N."/>
            <person name="Fernandez G.E."/>
            <person name="Lomsadze A."/>
            <person name="Armour M."/>
            <person name="Olukolu B."/>
            <person name="Poorten T."/>
            <person name="Britton C."/>
            <person name="Davik J."/>
            <person name="Ashrafi H."/>
            <person name="Aiden E.L."/>
            <person name="Borodovsky M."/>
            <person name="Worthington M."/>
        </authorList>
    </citation>
    <scope>NUCLEOTIDE SEQUENCE [LARGE SCALE GENOMIC DNA]</scope>
    <source>
        <strain evidence="1">PI 553951</strain>
    </source>
</reference>
<keyword evidence="2" id="KW-1185">Reference proteome</keyword>
<comment type="caution">
    <text evidence="1">The sequence shown here is derived from an EMBL/GenBank/DDBJ whole genome shotgun (WGS) entry which is preliminary data.</text>
</comment>
<proteinExistence type="predicted"/>
<name>A0AAW1WF49_RUBAR</name>
<dbReference type="EMBL" id="JBEDUW010000006">
    <property type="protein sequence ID" value="KAK9923394.1"/>
    <property type="molecule type" value="Genomic_DNA"/>
</dbReference>
<evidence type="ECO:0000313" key="1">
    <source>
        <dbReference type="EMBL" id="KAK9923394.1"/>
    </source>
</evidence>
<dbReference type="AlphaFoldDB" id="A0AAW1WF49"/>
<sequence length="72" mass="8327">MALRAAKLGDAVYEGGSWCLRYRLGRREGGATVMAVDLKRAQHGRRQRRRRQMKRQSKLGLRQSVMIWAIVD</sequence>
<organism evidence="1 2">
    <name type="scientific">Rubus argutus</name>
    <name type="common">Southern blackberry</name>
    <dbReference type="NCBI Taxonomy" id="59490"/>
    <lineage>
        <taxon>Eukaryota</taxon>
        <taxon>Viridiplantae</taxon>
        <taxon>Streptophyta</taxon>
        <taxon>Embryophyta</taxon>
        <taxon>Tracheophyta</taxon>
        <taxon>Spermatophyta</taxon>
        <taxon>Magnoliopsida</taxon>
        <taxon>eudicotyledons</taxon>
        <taxon>Gunneridae</taxon>
        <taxon>Pentapetalae</taxon>
        <taxon>rosids</taxon>
        <taxon>fabids</taxon>
        <taxon>Rosales</taxon>
        <taxon>Rosaceae</taxon>
        <taxon>Rosoideae</taxon>
        <taxon>Rosoideae incertae sedis</taxon>
        <taxon>Rubus</taxon>
    </lineage>
</organism>
<accession>A0AAW1WF49</accession>
<protein>
    <submittedName>
        <fullName evidence="1">Uncharacterized protein</fullName>
    </submittedName>
</protein>
<gene>
    <name evidence="1" type="ORF">M0R45_031816</name>
</gene>